<organism evidence="1 2">
    <name type="scientific">Strongylus vulgaris</name>
    <name type="common">Blood worm</name>
    <dbReference type="NCBI Taxonomy" id="40348"/>
    <lineage>
        <taxon>Eukaryota</taxon>
        <taxon>Metazoa</taxon>
        <taxon>Ecdysozoa</taxon>
        <taxon>Nematoda</taxon>
        <taxon>Chromadorea</taxon>
        <taxon>Rhabditida</taxon>
        <taxon>Rhabditina</taxon>
        <taxon>Rhabditomorpha</taxon>
        <taxon>Strongyloidea</taxon>
        <taxon>Strongylidae</taxon>
        <taxon>Strongylus</taxon>
    </lineage>
</organism>
<evidence type="ECO:0000313" key="1">
    <source>
        <dbReference type="EMBL" id="VDM74830.1"/>
    </source>
</evidence>
<accession>A0A3P7IP16</accession>
<name>A0A3P7IP16_STRVU</name>
<reference evidence="1 2" key="1">
    <citation type="submission" date="2018-11" db="EMBL/GenBank/DDBJ databases">
        <authorList>
            <consortium name="Pathogen Informatics"/>
        </authorList>
    </citation>
    <scope>NUCLEOTIDE SEQUENCE [LARGE SCALE GENOMIC DNA]</scope>
</reference>
<keyword evidence="2" id="KW-1185">Reference proteome</keyword>
<dbReference type="Proteomes" id="UP000270094">
    <property type="component" value="Unassembled WGS sequence"/>
</dbReference>
<proteinExistence type="predicted"/>
<protein>
    <submittedName>
        <fullName evidence="1">Uncharacterized protein</fullName>
    </submittedName>
</protein>
<evidence type="ECO:0000313" key="2">
    <source>
        <dbReference type="Proteomes" id="UP000270094"/>
    </source>
</evidence>
<gene>
    <name evidence="1" type="ORF">SVUK_LOCUS9828</name>
</gene>
<sequence length="116" mass="13152">MSSRPISSCTGRHGFRQKDTSTIPLEDYHMPCTYNARTVSTKAHFHVLLEAAGRIYYHLIVMQKTKSRKTDVIQLSDGTLIIRESFVVVHPSVVYLVASHEIPSPHLAILRLRPLN</sequence>
<dbReference type="AlphaFoldDB" id="A0A3P7IP16"/>
<dbReference type="EMBL" id="UYYB01094677">
    <property type="protein sequence ID" value="VDM74830.1"/>
    <property type="molecule type" value="Genomic_DNA"/>
</dbReference>